<evidence type="ECO:0000313" key="1">
    <source>
        <dbReference type="EMBL" id="MPC11971.1"/>
    </source>
</evidence>
<evidence type="ECO:0000313" key="2">
    <source>
        <dbReference type="Proteomes" id="UP000324222"/>
    </source>
</evidence>
<dbReference type="AlphaFoldDB" id="A0A5B7CSW1"/>
<dbReference type="EMBL" id="VSRR010000190">
    <property type="protein sequence ID" value="MPC11971.1"/>
    <property type="molecule type" value="Genomic_DNA"/>
</dbReference>
<accession>A0A5B7CSW1</accession>
<protein>
    <submittedName>
        <fullName evidence="1">Uncharacterized protein</fullName>
    </submittedName>
</protein>
<sequence length="120" mass="13756">MIFPADQPESKEAIFDARDTWYPTLLDWDVWTTGLVKAATGSAHTNIMFNNPSISLYNHTNHALNQSHQFTLPAIHPTTDLHRSIYSPTPFILTHLRIHSPTYYLPIHTPTHSRRYSTST</sequence>
<gene>
    <name evidence="1" type="ORF">E2C01_004647</name>
</gene>
<dbReference type="Proteomes" id="UP000324222">
    <property type="component" value="Unassembled WGS sequence"/>
</dbReference>
<comment type="caution">
    <text evidence="1">The sequence shown here is derived from an EMBL/GenBank/DDBJ whole genome shotgun (WGS) entry which is preliminary data.</text>
</comment>
<reference evidence="1 2" key="1">
    <citation type="submission" date="2019-05" db="EMBL/GenBank/DDBJ databases">
        <title>Another draft genome of Portunus trituberculatus and its Hox gene families provides insights of decapod evolution.</title>
        <authorList>
            <person name="Jeong J.-H."/>
            <person name="Song I."/>
            <person name="Kim S."/>
            <person name="Choi T."/>
            <person name="Kim D."/>
            <person name="Ryu S."/>
            <person name="Kim W."/>
        </authorList>
    </citation>
    <scope>NUCLEOTIDE SEQUENCE [LARGE SCALE GENOMIC DNA]</scope>
    <source>
        <tissue evidence="1">Muscle</tissue>
    </source>
</reference>
<name>A0A5B7CSW1_PORTR</name>
<organism evidence="1 2">
    <name type="scientific">Portunus trituberculatus</name>
    <name type="common">Swimming crab</name>
    <name type="synonym">Neptunus trituberculatus</name>
    <dbReference type="NCBI Taxonomy" id="210409"/>
    <lineage>
        <taxon>Eukaryota</taxon>
        <taxon>Metazoa</taxon>
        <taxon>Ecdysozoa</taxon>
        <taxon>Arthropoda</taxon>
        <taxon>Crustacea</taxon>
        <taxon>Multicrustacea</taxon>
        <taxon>Malacostraca</taxon>
        <taxon>Eumalacostraca</taxon>
        <taxon>Eucarida</taxon>
        <taxon>Decapoda</taxon>
        <taxon>Pleocyemata</taxon>
        <taxon>Brachyura</taxon>
        <taxon>Eubrachyura</taxon>
        <taxon>Portunoidea</taxon>
        <taxon>Portunidae</taxon>
        <taxon>Portuninae</taxon>
        <taxon>Portunus</taxon>
    </lineage>
</organism>
<proteinExistence type="predicted"/>
<keyword evidence="2" id="KW-1185">Reference proteome</keyword>